<reference evidence="1" key="1">
    <citation type="submission" date="2021-02" db="EMBL/GenBank/DDBJ databases">
        <authorList>
            <consortium name="DOE Joint Genome Institute"/>
            <person name="Ahrendt S."/>
            <person name="Looney B.P."/>
            <person name="Miyauchi S."/>
            <person name="Morin E."/>
            <person name="Drula E."/>
            <person name="Courty P.E."/>
            <person name="Chicoki N."/>
            <person name="Fauchery L."/>
            <person name="Kohler A."/>
            <person name="Kuo A."/>
            <person name="Labutti K."/>
            <person name="Pangilinan J."/>
            <person name="Lipzen A."/>
            <person name="Riley R."/>
            <person name="Andreopoulos W."/>
            <person name="He G."/>
            <person name="Johnson J."/>
            <person name="Barry K.W."/>
            <person name="Grigoriev I.V."/>
            <person name="Nagy L."/>
            <person name="Hibbett D."/>
            <person name="Henrissat B."/>
            <person name="Matheny P.B."/>
            <person name="Labbe J."/>
            <person name="Martin F."/>
        </authorList>
    </citation>
    <scope>NUCLEOTIDE SEQUENCE</scope>
    <source>
        <strain evidence="1">EC-137</strain>
    </source>
</reference>
<evidence type="ECO:0000313" key="1">
    <source>
        <dbReference type="EMBL" id="KAI0033684.1"/>
    </source>
</evidence>
<proteinExistence type="predicted"/>
<accession>A0ACB8QPB3</accession>
<evidence type="ECO:0000313" key="2">
    <source>
        <dbReference type="Proteomes" id="UP000814128"/>
    </source>
</evidence>
<dbReference type="Proteomes" id="UP000814128">
    <property type="component" value="Unassembled WGS sequence"/>
</dbReference>
<comment type="caution">
    <text evidence="1">The sequence shown here is derived from an EMBL/GenBank/DDBJ whole genome shotgun (WGS) entry which is preliminary data.</text>
</comment>
<gene>
    <name evidence="1" type="ORF">K488DRAFT_23506</name>
</gene>
<protein>
    <submittedName>
        <fullName evidence="1">Shr3 amino acid permease chaperone</fullName>
    </submittedName>
</protein>
<dbReference type="EMBL" id="MU273514">
    <property type="protein sequence ID" value="KAI0033684.1"/>
    <property type="molecule type" value="Genomic_DNA"/>
</dbReference>
<sequence>MGFRSAALLSSTCFFLGVLFVCLNVDQRVLFQKRLTDEAISDAFQFYTTFYNAPPAIKALLHGMMGVTIISTIGKLHKWDESAMFFDGGSLAVAVFSIAMYTAVTIPALRTIVNPVPDVDTRSDQVEALQLLSAGNVIIIVLLGAILALQAGQEWARRADEAA</sequence>
<reference evidence="1" key="2">
    <citation type="journal article" date="2022" name="New Phytol.">
        <title>Evolutionary transition to the ectomycorrhizal habit in the genomes of a hyperdiverse lineage of mushroom-forming fungi.</title>
        <authorList>
            <person name="Looney B."/>
            <person name="Miyauchi S."/>
            <person name="Morin E."/>
            <person name="Drula E."/>
            <person name="Courty P.E."/>
            <person name="Kohler A."/>
            <person name="Kuo A."/>
            <person name="LaButti K."/>
            <person name="Pangilinan J."/>
            <person name="Lipzen A."/>
            <person name="Riley R."/>
            <person name="Andreopoulos W."/>
            <person name="He G."/>
            <person name="Johnson J."/>
            <person name="Nolan M."/>
            <person name="Tritt A."/>
            <person name="Barry K.W."/>
            <person name="Grigoriev I.V."/>
            <person name="Nagy L.G."/>
            <person name="Hibbett D."/>
            <person name="Henrissat B."/>
            <person name="Matheny P.B."/>
            <person name="Labbe J."/>
            <person name="Martin F.M."/>
        </authorList>
    </citation>
    <scope>NUCLEOTIDE SEQUENCE</scope>
    <source>
        <strain evidence="1">EC-137</strain>
    </source>
</reference>
<organism evidence="1 2">
    <name type="scientific">Vararia minispora EC-137</name>
    <dbReference type="NCBI Taxonomy" id="1314806"/>
    <lineage>
        <taxon>Eukaryota</taxon>
        <taxon>Fungi</taxon>
        <taxon>Dikarya</taxon>
        <taxon>Basidiomycota</taxon>
        <taxon>Agaricomycotina</taxon>
        <taxon>Agaricomycetes</taxon>
        <taxon>Russulales</taxon>
        <taxon>Lachnocladiaceae</taxon>
        <taxon>Vararia</taxon>
    </lineage>
</organism>
<feature type="non-terminal residue" evidence="1">
    <location>
        <position position="163"/>
    </location>
</feature>
<name>A0ACB8QPB3_9AGAM</name>
<keyword evidence="2" id="KW-1185">Reference proteome</keyword>